<evidence type="ECO:0000313" key="3">
    <source>
        <dbReference type="Proteomes" id="UP000320857"/>
    </source>
</evidence>
<reference evidence="1" key="3">
    <citation type="journal article" name="Syst. Appl. Microbiol.">
        <title>Streptomyces alkaliterrae sp. nov., isolated from an alkaline soil, and emended descriptions of Streptomyces alkaliphilus, Streptomyces calidiresistens and Streptomyces durbertensis.</title>
        <authorList>
            <person name="Swiecimska M."/>
            <person name="Golinska P."/>
            <person name="Nouioui I."/>
            <person name="Wypij M."/>
            <person name="Rai M."/>
            <person name="Sangal V."/>
            <person name="Goodfellow M."/>
        </authorList>
    </citation>
    <scope>NUCLEOTIDE SEQUENCE</scope>
    <source>
        <strain evidence="1">OF8</strain>
    </source>
</reference>
<evidence type="ECO:0000313" key="1">
    <source>
        <dbReference type="EMBL" id="MBB1258560.1"/>
    </source>
</evidence>
<reference evidence="4" key="2">
    <citation type="submission" date="2020-05" db="EMBL/GenBank/DDBJ databases">
        <title>Classification of alakaliphilic streptomycetes isolated from an alkaline soil next to Lonar Crater, India and a proposal for the recognition of Streptomyces alkaliterrae sp. nov.</title>
        <authorList>
            <person name="Golinska P."/>
        </authorList>
    </citation>
    <scope>NUCLEOTIDE SEQUENCE [LARGE SCALE GENOMIC DNA]</scope>
    <source>
        <strain evidence="4">OF8</strain>
    </source>
</reference>
<dbReference type="Proteomes" id="UP000517765">
    <property type="component" value="Unassembled WGS sequence"/>
</dbReference>
<accession>A0A5P0YY03</accession>
<dbReference type="AlphaFoldDB" id="A0A5P0YY03"/>
<protein>
    <submittedName>
        <fullName evidence="2">Uncharacterized protein</fullName>
    </submittedName>
</protein>
<sequence>MSEVASEATFDAAAVRRAAATICAGQAAACEAAGIPDDSHRLARLVRSDFGSYRELAAALRHECHPDLLPSIPRLCAAALGDTGTARTLSGDQQLADPFFHHGDLVVEGDLDVEAPLVVTGSLTVRGLLADCGPDSVVVVGGGVTARGVFTDGDMCVLGDIEAEVVHGYYNDHTLQARRIRARLVVEDEHATIATVEAGLHFDLDDYQQGYGDGVQERLRALLVDDVFTADEDEEDGEEMFDHAALLARMRAGLPVFRADTDPGPR</sequence>
<comment type="caution">
    <text evidence="2">The sequence shown here is derived from an EMBL/GenBank/DDBJ whole genome shotgun (WGS) entry which is preliminary data.</text>
</comment>
<dbReference type="EMBL" id="JABJXA010000027">
    <property type="protein sequence ID" value="MBB1258560.1"/>
    <property type="molecule type" value="Genomic_DNA"/>
</dbReference>
<dbReference type="EMBL" id="VJYK02000457">
    <property type="protein sequence ID" value="MQS05166.1"/>
    <property type="molecule type" value="Genomic_DNA"/>
</dbReference>
<keyword evidence="3" id="KW-1185">Reference proteome</keyword>
<reference evidence="2 3" key="1">
    <citation type="submission" date="2019-10" db="EMBL/GenBank/DDBJ databases">
        <title>Streptomyces sp. nov., a novel actinobacterium isolated from alkaline environment.</title>
        <authorList>
            <person name="Golinska P."/>
        </authorList>
    </citation>
    <scope>NUCLEOTIDE SEQUENCE [LARGE SCALE GENOMIC DNA]</scope>
    <source>
        <strain evidence="2 3">OF1</strain>
    </source>
</reference>
<organism evidence="2 3">
    <name type="scientific">Streptomyces alkaliterrae</name>
    <dbReference type="NCBI Taxonomy" id="2213162"/>
    <lineage>
        <taxon>Bacteria</taxon>
        <taxon>Bacillati</taxon>
        <taxon>Actinomycetota</taxon>
        <taxon>Actinomycetes</taxon>
        <taxon>Kitasatosporales</taxon>
        <taxon>Streptomycetaceae</taxon>
        <taxon>Streptomyces</taxon>
    </lineage>
</organism>
<dbReference type="RefSeq" id="WP_143651345.1">
    <property type="nucleotide sequence ID" value="NZ_JABJXA010000027.1"/>
</dbReference>
<evidence type="ECO:0000313" key="2">
    <source>
        <dbReference type="EMBL" id="MQS05166.1"/>
    </source>
</evidence>
<dbReference type="Proteomes" id="UP000320857">
    <property type="component" value="Unassembled WGS sequence"/>
</dbReference>
<gene>
    <name evidence="2" type="ORF">FNX44_025650</name>
    <name evidence="1" type="ORF">H3147_06900</name>
</gene>
<name>A0A5P0YY03_9ACTN</name>
<evidence type="ECO:0000313" key="4">
    <source>
        <dbReference type="Proteomes" id="UP000517765"/>
    </source>
</evidence>
<dbReference type="OrthoDB" id="5379895at2"/>
<proteinExistence type="predicted"/>